<dbReference type="InterPro" id="IPR010994">
    <property type="entry name" value="RuvA_2-like"/>
</dbReference>
<accession>A0A2X4WFS5</accession>
<dbReference type="SUPFAM" id="SSF89550">
    <property type="entry name" value="PHP domain-like"/>
    <property type="match status" value="1"/>
</dbReference>
<dbReference type="KEGG" id="blen:NCTC4824_01847"/>
<protein>
    <submittedName>
        <fullName evidence="1">YqxK protein</fullName>
    </submittedName>
</protein>
<sequence>MNTYFADLHVHIGRTYKDKPVKITAARNLTLTNILKTAKFPKGLDIIGVIDCHSPEVIEEMEGLLEKGELVEMEEGGFRFEDEVTLIPGTEIEVYDERCHGPIHLLVYFPSFITVKEFSQWLSNRVTNIQLSTQRMYEDAQALQEQVKMLGGLFIPAHIFTPFKSLYGKGVEESLTEILNPELIDAVELGLSSNTEMADQISELHHYTFVSNSDAHSLPKIAREYQKMWLEAPTFNALADALKRRNGNYIEANYGLNPFLGKYYRTACAKCFTPQEADVCKKCGSKKFTKGVSERIGELASSGVDDLPKRPSYIHQVPLDFIPGLGPKTLDKLLDHFGTEMNILHHVTEKALIDTVKPELALMISKARSGTLHIAAGGGGKYGKVKKVKSI</sequence>
<evidence type="ECO:0000313" key="1">
    <source>
        <dbReference type="EMBL" id="SQI56450.1"/>
    </source>
</evidence>
<organism evidence="1 2">
    <name type="scientific">Lederbergia lenta</name>
    <name type="common">Bacillus lentus</name>
    <dbReference type="NCBI Taxonomy" id="1467"/>
    <lineage>
        <taxon>Bacteria</taxon>
        <taxon>Bacillati</taxon>
        <taxon>Bacillota</taxon>
        <taxon>Bacilli</taxon>
        <taxon>Bacillales</taxon>
        <taxon>Bacillaceae</taxon>
        <taxon>Lederbergia</taxon>
    </lineage>
</organism>
<dbReference type="PANTHER" id="PTHR40084">
    <property type="entry name" value="PHOSPHOHYDROLASE, PHP FAMILY"/>
    <property type="match status" value="1"/>
</dbReference>
<dbReference type="SUPFAM" id="SSF47781">
    <property type="entry name" value="RuvA domain 2-like"/>
    <property type="match status" value="1"/>
</dbReference>
<gene>
    <name evidence="1" type="ORF">NCTC4824_01847</name>
</gene>
<keyword evidence="2" id="KW-1185">Reference proteome</keyword>
<dbReference type="Proteomes" id="UP000249134">
    <property type="component" value="Chromosome 1"/>
</dbReference>
<name>A0A2X4WFS5_LEDLE</name>
<evidence type="ECO:0000313" key="2">
    <source>
        <dbReference type="Proteomes" id="UP000249134"/>
    </source>
</evidence>
<dbReference type="CDD" id="cd19067">
    <property type="entry name" value="PfuEndoQ-like"/>
    <property type="match status" value="1"/>
</dbReference>
<dbReference type="AlphaFoldDB" id="A0A2X4WFS5"/>
<reference evidence="1 2" key="1">
    <citation type="submission" date="2018-06" db="EMBL/GenBank/DDBJ databases">
        <authorList>
            <consortium name="Pathogen Informatics"/>
            <person name="Doyle S."/>
        </authorList>
    </citation>
    <scope>NUCLEOTIDE SEQUENCE [LARGE SCALE GENOMIC DNA]</scope>
    <source>
        <strain evidence="1 2">NCTC4824</strain>
    </source>
</reference>
<dbReference type="EMBL" id="LS483476">
    <property type="protein sequence ID" value="SQI56450.1"/>
    <property type="molecule type" value="Genomic_DNA"/>
</dbReference>
<dbReference type="Gene3D" id="3.20.20.140">
    <property type="entry name" value="Metal-dependent hydrolases"/>
    <property type="match status" value="1"/>
</dbReference>
<dbReference type="RefSeq" id="WP_066137626.1">
    <property type="nucleotide sequence ID" value="NZ_CBCSGM010000001.1"/>
</dbReference>
<dbReference type="InterPro" id="IPR016195">
    <property type="entry name" value="Pol/histidinol_Pase-like"/>
</dbReference>
<dbReference type="STRING" id="1348624.GCA_001591545_00921"/>
<proteinExistence type="predicted"/>
<dbReference type="PANTHER" id="PTHR40084:SF1">
    <property type="entry name" value="PHOSPHOTRANSFERASE"/>
    <property type="match status" value="1"/>
</dbReference>